<accession>A0A0F7L9S6</accession>
<feature type="compositionally biased region" description="Polar residues" evidence="1">
    <location>
        <begin position="34"/>
        <end position="50"/>
    </location>
</feature>
<dbReference type="EMBL" id="KR029607">
    <property type="protein sequence ID" value="AKH48665.1"/>
    <property type="molecule type" value="Genomic_DNA"/>
</dbReference>
<reference evidence="2" key="2">
    <citation type="submission" date="2015-03" db="EMBL/GenBank/DDBJ databases">
        <authorList>
            <person name="Chow C.-E.T."/>
            <person name="Winget D.M."/>
            <person name="White R.A.III."/>
            <person name="Hallam S.J."/>
            <person name="Suttle C.A."/>
        </authorList>
    </citation>
    <scope>NUCLEOTIDE SEQUENCE</scope>
    <source>
        <strain evidence="2">Oxic3_1</strain>
    </source>
</reference>
<sequence length="116" mass="12987">MILKCKEKLKTNTMSYSKDHSRKNPLAPSRMYGMSSSANTSEFTESSPMESESARVENPIDIDEKDKSKKPDATKIIINGKTLTVDQTSGKKQRVTRNGRIVGYVENNNPKTFISV</sequence>
<evidence type="ECO:0000256" key="1">
    <source>
        <dbReference type="SAM" id="MobiDB-lite"/>
    </source>
</evidence>
<organism evidence="2">
    <name type="scientific">uncultured marine virus</name>
    <dbReference type="NCBI Taxonomy" id="186617"/>
    <lineage>
        <taxon>Viruses</taxon>
        <taxon>environmental samples</taxon>
    </lineage>
</organism>
<name>A0A0F7L9S6_9VIRU</name>
<evidence type="ECO:0000313" key="2">
    <source>
        <dbReference type="EMBL" id="AKH48665.1"/>
    </source>
</evidence>
<reference evidence="2" key="1">
    <citation type="journal article" date="2015" name="Front. Microbiol.">
        <title>Combining genomic sequencing methods to explore viral diversity and reveal potential virus-host interactions.</title>
        <authorList>
            <person name="Chow C.E."/>
            <person name="Winget D.M."/>
            <person name="White R.A.III."/>
            <person name="Hallam S.J."/>
            <person name="Suttle C.A."/>
        </authorList>
    </citation>
    <scope>NUCLEOTIDE SEQUENCE</scope>
    <source>
        <strain evidence="2">Oxic3_1</strain>
    </source>
</reference>
<feature type="region of interest" description="Disordered" evidence="1">
    <location>
        <begin position="9"/>
        <end position="71"/>
    </location>
</feature>
<proteinExistence type="predicted"/>
<protein>
    <submittedName>
        <fullName evidence="2">Uncharacterized protein</fullName>
    </submittedName>
</protein>
<feature type="compositionally biased region" description="Basic and acidic residues" evidence="1">
    <location>
        <begin position="62"/>
        <end position="71"/>
    </location>
</feature>